<dbReference type="RefSeq" id="WP_376982918.1">
    <property type="nucleotide sequence ID" value="NZ_JBHLSV010000032.1"/>
</dbReference>
<dbReference type="InterPro" id="IPR032808">
    <property type="entry name" value="DoxX"/>
</dbReference>
<dbReference type="Proteomes" id="UP001589793">
    <property type="component" value="Unassembled WGS sequence"/>
</dbReference>
<evidence type="ECO:0000256" key="4">
    <source>
        <dbReference type="ARBA" id="ARBA00022692"/>
    </source>
</evidence>
<feature type="transmembrane region" description="Helical" evidence="7">
    <location>
        <begin position="82"/>
        <end position="101"/>
    </location>
</feature>
<evidence type="ECO:0000256" key="1">
    <source>
        <dbReference type="ARBA" id="ARBA00004651"/>
    </source>
</evidence>
<name>A0ABV6RFW6_9MICO</name>
<dbReference type="PANTHER" id="PTHR33452">
    <property type="entry name" value="OXIDOREDUCTASE CATD-RELATED"/>
    <property type="match status" value="1"/>
</dbReference>
<evidence type="ECO:0000256" key="7">
    <source>
        <dbReference type="SAM" id="Phobius"/>
    </source>
</evidence>
<gene>
    <name evidence="8" type="ORF">ACFFF6_18175</name>
</gene>
<feature type="transmembrane region" description="Helical" evidence="7">
    <location>
        <begin position="56"/>
        <end position="75"/>
    </location>
</feature>
<keyword evidence="3" id="KW-1003">Cell membrane</keyword>
<evidence type="ECO:0000313" key="9">
    <source>
        <dbReference type="Proteomes" id="UP001589793"/>
    </source>
</evidence>
<accession>A0ABV6RFW6</accession>
<keyword evidence="9" id="KW-1185">Reference proteome</keyword>
<organism evidence="8 9">
    <name type="scientific">Brachybacterium hainanense</name>
    <dbReference type="NCBI Taxonomy" id="1541174"/>
    <lineage>
        <taxon>Bacteria</taxon>
        <taxon>Bacillati</taxon>
        <taxon>Actinomycetota</taxon>
        <taxon>Actinomycetes</taxon>
        <taxon>Micrococcales</taxon>
        <taxon>Dermabacteraceae</taxon>
        <taxon>Brachybacterium</taxon>
    </lineage>
</organism>
<evidence type="ECO:0000256" key="5">
    <source>
        <dbReference type="ARBA" id="ARBA00022989"/>
    </source>
</evidence>
<reference evidence="8 9" key="1">
    <citation type="submission" date="2024-09" db="EMBL/GenBank/DDBJ databases">
        <authorList>
            <person name="Sun Q."/>
            <person name="Mori K."/>
        </authorList>
    </citation>
    <scope>NUCLEOTIDE SEQUENCE [LARGE SCALE GENOMIC DNA]</scope>
    <source>
        <strain evidence="8 9">CICC 10874</strain>
    </source>
</reference>
<dbReference type="InterPro" id="IPR051907">
    <property type="entry name" value="DoxX-like_oxidoreductase"/>
</dbReference>
<comment type="caution">
    <text evidence="8">The sequence shown here is derived from an EMBL/GenBank/DDBJ whole genome shotgun (WGS) entry which is preliminary data.</text>
</comment>
<proteinExistence type="inferred from homology"/>
<comment type="subcellular location">
    <subcellularLocation>
        <location evidence="1">Cell membrane</location>
        <topology evidence="1">Multi-pass membrane protein</topology>
    </subcellularLocation>
</comment>
<feature type="transmembrane region" description="Helical" evidence="7">
    <location>
        <begin position="113"/>
        <end position="139"/>
    </location>
</feature>
<dbReference type="EMBL" id="JBHLSV010000032">
    <property type="protein sequence ID" value="MFC0675881.1"/>
    <property type="molecule type" value="Genomic_DNA"/>
</dbReference>
<evidence type="ECO:0000313" key="8">
    <source>
        <dbReference type="EMBL" id="MFC0675881.1"/>
    </source>
</evidence>
<dbReference type="Pfam" id="PF07681">
    <property type="entry name" value="DoxX"/>
    <property type="match status" value="1"/>
</dbReference>
<protein>
    <submittedName>
        <fullName evidence="8">DoxX family protein</fullName>
    </submittedName>
</protein>
<dbReference type="PANTHER" id="PTHR33452:SF1">
    <property type="entry name" value="INNER MEMBRANE PROTEIN YPHA-RELATED"/>
    <property type="match status" value="1"/>
</dbReference>
<sequence>MAPASKRGSTVSRDLALLIGRLALGAVFLAHGYQKVVDFGIAGVTQSFEGMGVPMAQIAAPVVSYVELVGGALLILGAFTPVVGLALAIDMLVAALLVHVPQGVFVDQGGWELVGALGAGALILAAVGPGRLSADALVLRRGRGRRSRSSAASTAAA</sequence>
<evidence type="ECO:0000256" key="2">
    <source>
        <dbReference type="ARBA" id="ARBA00006679"/>
    </source>
</evidence>
<keyword evidence="4 7" id="KW-0812">Transmembrane</keyword>
<keyword evidence="5 7" id="KW-1133">Transmembrane helix</keyword>
<comment type="similarity">
    <text evidence="2">Belongs to the DoxX family.</text>
</comment>
<evidence type="ECO:0000256" key="6">
    <source>
        <dbReference type="ARBA" id="ARBA00023136"/>
    </source>
</evidence>
<keyword evidence="6 7" id="KW-0472">Membrane</keyword>
<evidence type="ECO:0000256" key="3">
    <source>
        <dbReference type="ARBA" id="ARBA00022475"/>
    </source>
</evidence>